<proteinExistence type="predicted"/>
<dbReference type="STRING" id="349163.Acry_0433"/>
<name>A5FVM6_ACICJ</name>
<dbReference type="KEGG" id="acr:Acry_0433"/>
<dbReference type="Gene3D" id="3.40.50.1240">
    <property type="entry name" value="Phosphoglycerate mutase-like"/>
    <property type="match status" value="1"/>
</dbReference>
<gene>
    <name evidence="1" type="ordered locus">Acry_0433</name>
</gene>
<dbReference type="EMBL" id="CP000697">
    <property type="protein sequence ID" value="ABQ29658.1"/>
    <property type="molecule type" value="Genomic_DNA"/>
</dbReference>
<dbReference type="GO" id="GO:0016791">
    <property type="term" value="F:phosphatase activity"/>
    <property type="evidence" value="ECO:0007669"/>
    <property type="project" value="TreeGrafter"/>
</dbReference>
<organism evidence="1 2">
    <name type="scientific">Acidiphilium cryptum (strain JF-5)</name>
    <dbReference type="NCBI Taxonomy" id="349163"/>
    <lineage>
        <taxon>Bacteria</taxon>
        <taxon>Pseudomonadati</taxon>
        <taxon>Pseudomonadota</taxon>
        <taxon>Alphaproteobacteria</taxon>
        <taxon>Acetobacterales</taxon>
        <taxon>Acidocellaceae</taxon>
        <taxon>Acidiphilium</taxon>
    </lineage>
</organism>
<dbReference type="eggNOG" id="COG0406">
    <property type="taxonomic scope" value="Bacteria"/>
</dbReference>
<dbReference type="PANTHER" id="PTHR48100:SF1">
    <property type="entry name" value="HISTIDINE PHOSPHATASE FAMILY PROTEIN-RELATED"/>
    <property type="match status" value="1"/>
</dbReference>
<accession>A5FVM6</accession>
<dbReference type="InterPro" id="IPR050275">
    <property type="entry name" value="PGM_Phosphatase"/>
</dbReference>
<dbReference type="SMART" id="SM00855">
    <property type="entry name" value="PGAM"/>
    <property type="match status" value="1"/>
</dbReference>
<dbReference type="InterPro" id="IPR013078">
    <property type="entry name" value="His_Pase_superF_clade-1"/>
</dbReference>
<dbReference type="CDD" id="cd07067">
    <property type="entry name" value="HP_PGM_like"/>
    <property type="match status" value="1"/>
</dbReference>
<evidence type="ECO:0000313" key="2">
    <source>
        <dbReference type="Proteomes" id="UP000000245"/>
    </source>
</evidence>
<dbReference type="PANTHER" id="PTHR48100">
    <property type="entry name" value="BROAD-SPECIFICITY PHOSPHATASE YOR283W-RELATED"/>
    <property type="match status" value="1"/>
</dbReference>
<evidence type="ECO:0000313" key="1">
    <source>
        <dbReference type="EMBL" id="ABQ29658.1"/>
    </source>
</evidence>
<protein>
    <submittedName>
        <fullName evidence="1">Phosphoglycerate mutase</fullName>
    </submittedName>
</protein>
<dbReference type="SUPFAM" id="SSF53254">
    <property type="entry name" value="Phosphoglycerate mutase-like"/>
    <property type="match status" value="1"/>
</dbReference>
<dbReference type="HOGENOM" id="CLU_033323_8_2_5"/>
<dbReference type="InterPro" id="IPR029033">
    <property type="entry name" value="His_PPase_superfam"/>
</dbReference>
<dbReference type="AlphaFoldDB" id="A5FVM6"/>
<keyword evidence="2" id="KW-1185">Reference proteome</keyword>
<sequence length="226" mass="24795">MARWSRSANDPSPAPPRMTELDMKPTTFWLIRHATVTPDALALLYGQMDVPICGERRLRDTPRYAALASSLPRPAHWVVTPLSRTRLTAEAIMAAGYGPVVPQVEETLIEQDFGIWQGMNMSEFNRRGSPHPFWPVGGDEQPPEGESFAQLRARVGAGLDRLGDAHRGKDVVAVSHGGAIRAAVAHALDLTAHQALSLAIENLSVTRIEHHGHAWRVVTVNEQISI</sequence>
<dbReference type="GO" id="GO:0005737">
    <property type="term" value="C:cytoplasm"/>
    <property type="evidence" value="ECO:0007669"/>
    <property type="project" value="TreeGrafter"/>
</dbReference>
<dbReference type="Pfam" id="PF00300">
    <property type="entry name" value="His_Phos_1"/>
    <property type="match status" value="1"/>
</dbReference>
<dbReference type="Proteomes" id="UP000000245">
    <property type="component" value="Chromosome"/>
</dbReference>
<reference evidence="1 2" key="1">
    <citation type="submission" date="2007-05" db="EMBL/GenBank/DDBJ databases">
        <title>Complete sequence of chromosome of Acidiphilium cryptum JF-5.</title>
        <authorList>
            <consortium name="US DOE Joint Genome Institute"/>
            <person name="Copeland A."/>
            <person name="Lucas S."/>
            <person name="Lapidus A."/>
            <person name="Barry K."/>
            <person name="Detter J.C."/>
            <person name="Glavina del Rio T."/>
            <person name="Hammon N."/>
            <person name="Israni S."/>
            <person name="Dalin E."/>
            <person name="Tice H."/>
            <person name="Pitluck S."/>
            <person name="Sims D."/>
            <person name="Brettin T."/>
            <person name="Bruce D."/>
            <person name="Han C."/>
            <person name="Schmutz J."/>
            <person name="Larimer F."/>
            <person name="Land M."/>
            <person name="Hauser L."/>
            <person name="Kyrpides N."/>
            <person name="Kim E."/>
            <person name="Magnuson T."/>
            <person name="Richardson P."/>
        </authorList>
    </citation>
    <scope>NUCLEOTIDE SEQUENCE [LARGE SCALE GENOMIC DNA]</scope>
    <source>
        <strain evidence="1 2">JF-5</strain>
    </source>
</reference>